<evidence type="ECO:0000313" key="2">
    <source>
        <dbReference type="EMBL" id="QNP52969.1"/>
    </source>
</evidence>
<dbReference type="EMBL" id="CP060784">
    <property type="protein sequence ID" value="QNP52969.1"/>
    <property type="molecule type" value="Genomic_DNA"/>
</dbReference>
<dbReference type="RefSeq" id="WP_187733199.1">
    <property type="nucleotide sequence ID" value="NZ_CP060784.1"/>
</dbReference>
<accession>A0A7H0GXF3</accession>
<protein>
    <submittedName>
        <fullName evidence="2">Uncharacterized protein</fullName>
    </submittedName>
</protein>
<dbReference type="AlphaFoldDB" id="A0A7H0GXF3"/>
<evidence type="ECO:0000256" key="1">
    <source>
        <dbReference type="SAM" id="MobiDB-lite"/>
    </source>
</evidence>
<gene>
    <name evidence="2" type="ORF">H9L05_04525</name>
</gene>
<proteinExistence type="predicted"/>
<sequence length="226" mass="25305">MLHTLVLSKVNLEWSEKKKAWYSVGKIGLASVGKKDLNALIDGYIEIKRESTGDAVEIYLEAEPRTWYYIKYTNNVVLVKAQHGSFDEIISLKAKGDYNTATQYGFYLGDDQEVQLFLDHFRKDYLGEDLKKRKAAPIVSGNDDTSTFDNMGDTGKKKKKKKQDAVVDEGTTPAADAPVEEPSRKKKKKNEAVDQAAPPADAPVEEPKKEKKKKKKAAEEDPFGDS</sequence>
<reference evidence="2 3" key="1">
    <citation type="submission" date="2020-08" db="EMBL/GenBank/DDBJ databases">
        <title>Genome sequence of Hymenobacter qilianensis JCM 19763T.</title>
        <authorList>
            <person name="Hyun D.-W."/>
            <person name="Bae J.-W."/>
        </authorList>
    </citation>
    <scope>NUCLEOTIDE SEQUENCE [LARGE SCALE GENOMIC DNA]</scope>
    <source>
        <strain evidence="2 3">JCM 19763</strain>
    </source>
</reference>
<keyword evidence="3" id="KW-1185">Reference proteome</keyword>
<dbReference type="KEGG" id="hqi:H9L05_04525"/>
<organism evidence="2 3">
    <name type="scientific">Hymenobacter qilianensis</name>
    <dbReference type="NCBI Taxonomy" id="1385715"/>
    <lineage>
        <taxon>Bacteria</taxon>
        <taxon>Pseudomonadati</taxon>
        <taxon>Bacteroidota</taxon>
        <taxon>Cytophagia</taxon>
        <taxon>Cytophagales</taxon>
        <taxon>Hymenobacteraceae</taxon>
        <taxon>Hymenobacter</taxon>
    </lineage>
</organism>
<name>A0A7H0GXF3_9BACT</name>
<evidence type="ECO:0000313" key="3">
    <source>
        <dbReference type="Proteomes" id="UP000516093"/>
    </source>
</evidence>
<dbReference type="Proteomes" id="UP000516093">
    <property type="component" value="Chromosome"/>
</dbReference>
<feature type="region of interest" description="Disordered" evidence="1">
    <location>
        <begin position="138"/>
        <end position="226"/>
    </location>
</feature>